<dbReference type="GO" id="GO:0046872">
    <property type="term" value="F:metal ion binding"/>
    <property type="evidence" value="ECO:0007669"/>
    <property type="project" value="UniProtKB-KW"/>
</dbReference>
<dbReference type="InterPro" id="IPR003829">
    <property type="entry name" value="Pirin_N_dom"/>
</dbReference>
<dbReference type="InterPro" id="IPR014710">
    <property type="entry name" value="RmlC-like_jellyroll"/>
</dbReference>
<keyword evidence="2" id="KW-0408">Iron</keyword>
<dbReference type="InterPro" id="IPR011051">
    <property type="entry name" value="RmlC_Cupin_sf"/>
</dbReference>
<evidence type="ECO:0000259" key="4">
    <source>
        <dbReference type="Pfam" id="PF02678"/>
    </source>
</evidence>
<evidence type="ECO:0000256" key="3">
    <source>
        <dbReference type="RuleBase" id="RU003457"/>
    </source>
</evidence>
<dbReference type="Gene3D" id="2.60.120.10">
    <property type="entry name" value="Jelly Rolls"/>
    <property type="match status" value="2"/>
</dbReference>
<accession>E0Y0W2</accession>
<evidence type="ECO:0000259" key="5">
    <source>
        <dbReference type="Pfam" id="PF05726"/>
    </source>
</evidence>
<dbReference type="PANTHER" id="PTHR13903">
    <property type="entry name" value="PIRIN-RELATED"/>
    <property type="match status" value="1"/>
</dbReference>
<name>E0Y0W2_9SPHI</name>
<reference evidence="6" key="1">
    <citation type="journal article" date="2011" name="Environ. Microbiol.">
        <title>Time-series analyses of Monterey Bay coastal microbial picoplankton using a 'genome proxy' microarray.</title>
        <authorList>
            <person name="Rich V.I."/>
            <person name="Pham V.D."/>
            <person name="Eppley J."/>
            <person name="Shi Y."/>
            <person name="DeLong E.F."/>
        </authorList>
    </citation>
    <scope>NUCLEOTIDE SEQUENCE</scope>
</reference>
<evidence type="ECO:0000256" key="1">
    <source>
        <dbReference type="ARBA" id="ARBA00008416"/>
    </source>
</evidence>
<feature type="binding site" evidence="2">
    <location>
        <position position="60"/>
    </location>
    <ligand>
        <name>Fe cation</name>
        <dbReference type="ChEBI" id="CHEBI:24875"/>
    </ligand>
</feature>
<evidence type="ECO:0008006" key="7">
    <source>
        <dbReference type="Google" id="ProtNLM"/>
    </source>
</evidence>
<dbReference type="PANTHER" id="PTHR13903:SF8">
    <property type="entry name" value="PIRIN"/>
    <property type="match status" value="1"/>
</dbReference>
<feature type="domain" description="Pirin N-terminal" evidence="4">
    <location>
        <begin position="22"/>
        <end position="124"/>
    </location>
</feature>
<feature type="binding site" evidence="2">
    <location>
        <position position="58"/>
    </location>
    <ligand>
        <name>Fe cation</name>
        <dbReference type="ChEBI" id="CHEBI:24875"/>
    </ligand>
</feature>
<dbReference type="PIRSF" id="PIRSF006232">
    <property type="entry name" value="Pirin"/>
    <property type="match status" value="1"/>
</dbReference>
<evidence type="ECO:0000256" key="2">
    <source>
        <dbReference type="PIRSR" id="PIRSR006232-1"/>
    </source>
</evidence>
<comment type="similarity">
    <text evidence="1 3">Belongs to the pirin family.</text>
</comment>
<organism evidence="6">
    <name type="scientific">uncultured Sphingobacterium sp. EB080_L08E11</name>
    <dbReference type="NCBI Taxonomy" id="710992"/>
    <lineage>
        <taxon>Bacteria</taxon>
        <taxon>Pseudomonadati</taxon>
        <taxon>Bacteroidota</taxon>
        <taxon>Sphingobacteriia</taxon>
        <taxon>Sphingobacteriales</taxon>
        <taxon>Sphingobacteriaceae</taxon>
        <taxon>Sphingobacterium</taxon>
        <taxon>environmental samples</taxon>
    </lineage>
</organism>
<proteinExistence type="inferred from homology"/>
<comment type="cofactor">
    <cofactor evidence="2">
        <name>Fe cation</name>
        <dbReference type="ChEBI" id="CHEBI:24875"/>
    </cofactor>
    <text evidence="2">Binds 1 Fe cation per subunit.</text>
</comment>
<dbReference type="Pfam" id="PF05726">
    <property type="entry name" value="Pirin_C"/>
    <property type="match status" value="1"/>
</dbReference>
<feature type="domain" description="Pirin C-terminal" evidence="5">
    <location>
        <begin position="182"/>
        <end position="278"/>
    </location>
</feature>
<dbReference type="CDD" id="cd02909">
    <property type="entry name" value="cupin_pirin_N"/>
    <property type="match status" value="1"/>
</dbReference>
<feature type="binding site" evidence="2">
    <location>
        <position position="102"/>
    </location>
    <ligand>
        <name>Fe cation</name>
        <dbReference type="ChEBI" id="CHEBI:24875"/>
    </ligand>
</feature>
<dbReference type="SUPFAM" id="SSF51182">
    <property type="entry name" value="RmlC-like cupins"/>
    <property type="match status" value="1"/>
</dbReference>
<dbReference type="InterPro" id="IPR008778">
    <property type="entry name" value="Pirin_C_dom"/>
</dbReference>
<keyword evidence="2" id="KW-0479">Metal-binding</keyword>
<dbReference type="InterPro" id="IPR012093">
    <property type="entry name" value="Pirin"/>
</dbReference>
<dbReference type="Pfam" id="PF02678">
    <property type="entry name" value="Pirin"/>
    <property type="match status" value="1"/>
</dbReference>
<dbReference type="AlphaFoldDB" id="E0Y0W2"/>
<dbReference type="EMBL" id="GU474939">
    <property type="protein sequence ID" value="ADI20303.1"/>
    <property type="molecule type" value="Genomic_DNA"/>
</dbReference>
<evidence type="ECO:0000313" key="6">
    <source>
        <dbReference type="EMBL" id="ADI20303.1"/>
    </source>
</evidence>
<sequence>MPVVRALPAHEVMMGDHPLKQPLPTQSIDQIDPFLLIHHHASHIPAGTDRWNAGVGPHPHRGFSPVTFMWSGGVHHRDSRGNNSVVDDGGVQWMDAGLGIIHSERPPAKLAEEGGMQEIIQIWINTPSARKMDEPKYIPLQKDEMPEVPGHPDLRITSGTPVIEASEGPLRSSYPITAAHGAMEVDVAATFEVKSSENGLLYLLDGAGYLEGYGLIEAHMLYQLNAGRYTFTPSENSKVFFIAAAPINEKVESYGPFVMTNQTEIMEAMRDYQQGKMGFLVERDLP</sequence>
<protein>
    <recommendedName>
        <fullName evidence="7">Pirin N-terminal domain-containing protein</fullName>
    </recommendedName>
</protein>
<feature type="binding site" evidence="2">
    <location>
        <position position="104"/>
    </location>
    <ligand>
        <name>Fe cation</name>
        <dbReference type="ChEBI" id="CHEBI:24875"/>
    </ligand>
</feature>